<dbReference type="Proteomes" id="UP001154252">
    <property type="component" value="Unassembled WGS sequence"/>
</dbReference>
<dbReference type="OrthoDB" id="3021074at2759"/>
<keyword evidence="2" id="KW-0812">Transmembrane</keyword>
<evidence type="ECO:0000313" key="4">
    <source>
        <dbReference type="Proteomes" id="UP001154252"/>
    </source>
</evidence>
<feature type="transmembrane region" description="Helical" evidence="2">
    <location>
        <begin position="291"/>
        <end position="310"/>
    </location>
</feature>
<feature type="transmembrane region" description="Helical" evidence="2">
    <location>
        <begin position="330"/>
        <end position="351"/>
    </location>
</feature>
<sequence>MPAIPFVASFLENALVHRATASPPNVTIAASTPSLEVVCAWPVSGQYGPGTRVLYYVLIAACVVARKVEWIRNACLAAVLLFPAIAALHGIVLAALHVDGAVDMDVYGAFQLCAIGILTAPATVRLSRTYFNNPGRDIIFLWTVLLLAGLVSLIVEFMRLKPTTCPADDPASITWASTGGKKGGVFTYGSNCSIVCTPDNPVSPLRLSAADNIYVIPVPHELSFNATTLVAAACCIPAILSLVSMWIKILDDNWEKFSNGKPKQEPDEPIMGTNGATINHMTGITDKISKWLALIEIPVFAAAVLAILVKGEMNFWSRQMRYQTEPIQSIGQWAPIVGTALAVLGSLYLLLSADMEAAGKEDGQQVETIVGKCPNCDCTVSDTGSSSARGSRTSAERNDPDIEMTTIRRPTTNQTTSTQAQHDLGRRKVARFFNAASAIMTAKAHKQIEKTGFKPEAKTTYPQTPGEEYKNVNLRNLQDKYKRSSTPDNRSRPGSFIGSRDSVDNGEGSSRRPRSPTRRSLPAPAASRPRSRQTHSNSLPSRGTFETPTLQCPPGSAPGEWQKLSPFDTTPSSRSRAPSISEISPTASSPGLQFPPQIVISTHEGS</sequence>
<comment type="caution">
    <text evidence="3">The sequence shown here is derived from an EMBL/GenBank/DDBJ whole genome shotgun (WGS) entry which is preliminary data.</text>
</comment>
<reference evidence="3" key="1">
    <citation type="submission" date="2021-07" db="EMBL/GenBank/DDBJ databases">
        <authorList>
            <person name="Branca A.L. A."/>
        </authorList>
    </citation>
    <scope>NUCLEOTIDE SEQUENCE</scope>
</reference>
<dbReference type="AlphaFoldDB" id="A0A9W4P1U0"/>
<feature type="compositionally biased region" description="Basic and acidic residues" evidence="1">
    <location>
        <begin position="446"/>
        <end position="457"/>
    </location>
</feature>
<protein>
    <submittedName>
        <fullName evidence="3">Uncharacterized protein</fullName>
    </submittedName>
</protein>
<feature type="transmembrane region" description="Helical" evidence="2">
    <location>
        <begin position="75"/>
        <end position="96"/>
    </location>
</feature>
<feature type="compositionally biased region" description="Polar residues" evidence="1">
    <location>
        <begin position="534"/>
        <end position="550"/>
    </location>
</feature>
<gene>
    <name evidence="3" type="ORF">PEGY_LOCUS2771</name>
</gene>
<evidence type="ECO:0000313" key="3">
    <source>
        <dbReference type="EMBL" id="CAG8891138.1"/>
    </source>
</evidence>
<evidence type="ECO:0000256" key="1">
    <source>
        <dbReference type="SAM" id="MobiDB-lite"/>
    </source>
</evidence>
<feature type="compositionally biased region" description="Low complexity" evidence="1">
    <location>
        <begin position="518"/>
        <end position="528"/>
    </location>
</feature>
<keyword evidence="2" id="KW-0472">Membrane</keyword>
<feature type="transmembrane region" description="Helical" evidence="2">
    <location>
        <begin position="108"/>
        <end position="126"/>
    </location>
</feature>
<dbReference type="EMBL" id="CAJVRC010000843">
    <property type="protein sequence ID" value="CAG8891138.1"/>
    <property type="molecule type" value="Genomic_DNA"/>
</dbReference>
<accession>A0A9W4P1U0</accession>
<proteinExistence type="predicted"/>
<feature type="transmembrane region" description="Helical" evidence="2">
    <location>
        <begin position="226"/>
        <end position="247"/>
    </location>
</feature>
<name>A0A9W4P1U0_9EURO</name>
<feature type="transmembrane region" description="Helical" evidence="2">
    <location>
        <begin position="138"/>
        <end position="158"/>
    </location>
</feature>
<organism evidence="3 4">
    <name type="scientific">Penicillium egyptiacum</name>
    <dbReference type="NCBI Taxonomy" id="1303716"/>
    <lineage>
        <taxon>Eukaryota</taxon>
        <taxon>Fungi</taxon>
        <taxon>Dikarya</taxon>
        <taxon>Ascomycota</taxon>
        <taxon>Pezizomycotina</taxon>
        <taxon>Eurotiomycetes</taxon>
        <taxon>Eurotiomycetidae</taxon>
        <taxon>Eurotiales</taxon>
        <taxon>Aspergillaceae</taxon>
        <taxon>Penicillium</taxon>
    </lineage>
</organism>
<keyword evidence="2" id="KW-1133">Transmembrane helix</keyword>
<feature type="region of interest" description="Disordered" evidence="1">
    <location>
        <begin position="445"/>
        <end position="606"/>
    </location>
</feature>
<evidence type="ECO:0000256" key="2">
    <source>
        <dbReference type="SAM" id="Phobius"/>
    </source>
</evidence>
<feature type="compositionally biased region" description="Polar residues" evidence="1">
    <location>
        <begin position="567"/>
        <end position="591"/>
    </location>
</feature>
<keyword evidence="4" id="KW-1185">Reference proteome</keyword>